<accession>A0AAE3QMN9</accession>
<dbReference type="PANTHER" id="PTHR36973">
    <property type="entry name" value="SLL1456 PROTEIN-RELATED"/>
    <property type="match status" value="1"/>
</dbReference>
<feature type="domain" description="Methyltransferase FkbM" evidence="1">
    <location>
        <begin position="80"/>
        <end position="224"/>
    </location>
</feature>
<dbReference type="RefSeq" id="WP_313980939.1">
    <property type="nucleotide sequence ID" value="NZ_JASJOS010000007.1"/>
</dbReference>
<sequence>MKSLFLKLAKSLSSSYLTKKQATTLIKMLAKNHQIDLLLLAYNEIGILKYENAEVSGENFFLERIVKSKLQSEKHPVVFDVGANIGKYVKTLADFFPSAEIYAFEPNFNTYQELKQFASDKIKCINAGLGSKEETQKIYTYANQQTSSHATLYKEVLTDLHRQNEILELDFQTLTLDNFCSENNIERIHLLKIDTEGHEMEVLKGAKQMIQGGKIDMIQFEFNEMNIISRVFLKDFYEALTDYTLHRIDSNRLIPLPVYYSLNEIFQFQNFVAIYNK</sequence>
<comment type="caution">
    <text evidence="2">The sequence shown here is derived from an EMBL/GenBank/DDBJ whole genome shotgun (WGS) entry which is preliminary data.</text>
</comment>
<dbReference type="Proteomes" id="UP001241110">
    <property type="component" value="Unassembled WGS sequence"/>
</dbReference>
<reference evidence="2" key="1">
    <citation type="submission" date="2023-05" db="EMBL/GenBank/DDBJ databases">
        <authorList>
            <person name="Zhang X."/>
        </authorList>
    </citation>
    <scope>NUCLEOTIDE SEQUENCE</scope>
    <source>
        <strain evidence="2">YF14B1</strain>
    </source>
</reference>
<dbReference type="SUPFAM" id="SSF53335">
    <property type="entry name" value="S-adenosyl-L-methionine-dependent methyltransferases"/>
    <property type="match status" value="1"/>
</dbReference>
<keyword evidence="2" id="KW-0808">Transferase</keyword>
<organism evidence="2 3">
    <name type="scientific">Xanthocytophaga flava</name>
    <dbReference type="NCBI Taxonomy" id="3048013"/>
    <lineage>
        <taxon>Bacteria</taxon>
        <taxon>Pseudomonadati</taxon>
        <taxon>Bacteroidota</taxon>
        <taxon>Cytophagia</taxon>
        <taxon>Cytophagales</taxon>
        <taxon>Rhodocytophagaceae</taxon>
        <taxon>Xanthocytophaga</taxon>
    </lineage>
</organism>
<dbReference type="NCBIfam" id="TIGR01444">
    <property type="entry name" value="fkbM_fam"/>
    <property type="match status" value="1"/>
</dbReference>
<dbReference type="InterPro" id="IPR053188">
    <property type="entry name" value="FkbM_Methyltransferase"/>
</dbReference>
<dbReference type="GO" id="GO:0032259">
    <property type="term" value="P:methylation"/>
    <property type="evidence" value="ECO:0007669"/>
    <property type="project" value="UniProtKB-KW"/>
</dbReference>
<dbReference type="InterPro" id="IPR029063">
    <property type="entry name" value="SAM-dependent_MTases_sf"/>
</dbReference>
<proteinExistence type="predicted"/>
<name>A0AAE3QMN9_9BACT</name>
<evidence type="ECO:0000313" key="3">
    <source>
        <dbReference type="Proteomes" id="UP001241110"/>
    </source>
</evidence>
<dbReference type="EMBL" id="JASJOS010000007">
    <property type="protein sequence ID" value="MDJ1482172.1"/>
    <property type="molecule type" value="Genomic_DNA"/>
</dbReference>
<dbReference type="GO" id="GO:0008171">
    <property type="term" value="F:O-methyltransferase activity"/>
    <property type="evidence" value="ECO:0007669"/>
    <property type="project" value="TreeGrafter"/>
</dbReference>
<evidence type="ECO:0000259" key="1">
    <source>
        <dbReference type="Pfam" id="PF05050"/>
    </source>
</evidence>
<protein>
    <submittedName>
        <fullName evidence="2">FkbM family methyltransferase</fullName>
    </submittedName>
</protein>
<evidence type="ECO:0000313" key="2">
    <source>
        <dbReference type="EMBL" id="MDJ1482172.1"/>
    </source>
</evidence>
<dbReference type="AlphaFoldDB" id="A0AAE3QMN9"/>
<dbReference type="PANTHER" id="PTHR36973:SF4">
    <property type="entry name" value="NODULATION PROTEIN"/>
    <property type="match status" value="1"/>
</dbReference>
<dbReference type="Gene3D" id="3.40.50.150">
    <property type="entry name" value="Vaccinia Virus protein VP39"/>
    <property type="match status" value="1"/>
</dbReference>
<gene>
    <name evidence="2" type="ORF">QNI16_16835</name>
</gene>
<keyword evidence="2" id="KW-0489">Methyltransferase</keyword>
<dbReference type="Pfam" id="PF05050">
    <property type="entry name" value="Methyltransf_21"/>
    <property type="match status" value="1"/>
</dbReference>
<dbReference type="InterPro" id="IPR006342">
    <property type="entry name" value="FkbM_mtfrase"/>
</dbReference>